<organism evidence="2 3">
    <name type="scientific">Helcococcus kunzii ATCC 51366</name>
    <dbReference type="NCBI Taxonomy" id="883114"/>
    <lineage>
        <taxon>Bacteria</taxon>
        <taxon>Bacillati</taxon>
        <taxon>Bacillota</taxon>
        <taxon>Tissierellia</taxon>
        <taxon>Tissierellales</taxon>
        <taxon>Peptoniphilaceae</taxon>
        <taxon>Helcococcus</taxon>
    </lineage>
</organism>
<dbReference type="RefSeq" id="WP_005399280.1">
    <property type="nucleotide sequence ID" value="NZ_JH601089.1"/>
</dbReference>
<protein>
    <recommendedName>
        <fullName evidence="4">DUF2812 domain-containing protein</fullName>
    </recommendedName>
</protein>
<dbReference type="Proteomes" id="UP000004191">
    <property type="component" value="Unassembled WGS sequence"/>
</dbReference>
<accession>H3NR05</accession>
<keyword evidence="1" id="KW-0812">Transmembrane</keyword>
<keyword evidence="3" id="KW-1185">Reference proteome</keyword>
<comment type="caution">
    <text evidence="2">The sequence shown here is derived from an EMBL/GenBank/DDBJ whole genome shotgun (WGS) entry which is preliminary data.</text>
</comment>
<keyword evidence="1" id="KW-0472">Membrane</keyword>
<evidence type="ECO:0000256" key="1">
    <source>
        <dbReference type="SAM" id="Phobius"/>
    </source>
</evidence>
<dbReference type="GeneID" id="96999691"/>
<gene>
    <name evidence="2" type="ORF">HMPREF9709_01766</name>
</gene>
<feature type="transmembrane region" description="Helical" evidence="1">
    <location>
        <begin position="142"/>
        <end position="161"/>
    </location>
</feature>
<dbReference type="InterPro" id="IPR021359">
    <property type="entry name" value="DUF2812"/>
</dbReference>
<evidence type="ECO:0000313" key="3">
    <source>
        <dbReference type="Proteomes" id="UP000004191"/>
    </source>
</evidence>
<reference evidence="2 3" key="1">
    <citation type="submission" date="2012-01" db="EMBL/GenBank/DDBJ databases">
        <title>The Genome Sequence of Helcococcus kunzii ATCC 51366.</title>
        <authorList>
            <consortium name="The Broad Institute Genome Sequencing Platform"/>
            <person name="Earl A."/>
            <person name="Ward D."/>
            <person name="Feldgarden M."/>
            <person name="Gevers D."/>
            <person name="Huys G."/>
            <person name="Young S.K."/>
            <person name="Zeng Q."/>
            <person name="Gargeya S."/>
            <person name="Fitzgerald M."/>
            <person name="Haas B."/>
            <person name="Abouelleil A."/>
            <person name="Alvarado L."/>
            <person name="Arachchi H.M."/>
            <person name="Berlin A."/>
            <person name="Chapman S.B."/>
            <person name="Gearin G."/>
            <person name="Goldberg J."/>
            <person name="Griggs A."/>
            <person name="Gujja S."/>
            <person name="Hansen M."/>
            <person name="Heiman D."/>
            <person name="Howarth C."/>
            <person name="Larimer J."/>
            <person name="Lui A."/>
            <person name="MacDonald P.J.P."/>
            <person name="McCowen C."/>
            <person name="Montmayeur A."/>
            <person name="Murphy C."/>
            <person name="Neiman D."/>
            <person name="Pearson M."/>
            <person name="Priest M."/>
            <person name="Roberts A."/>
            <person name="Saif S."/>
            <person name="Shea T."/>
            <person name="Sisk P."/>
            <person name="Stolte C."/>
            <person name="Sykes S."/>
            <person name="Wortman J."/>
            <person name="Nusbaum C."/>
            <person name="Birren B."/>
        </authorList>
    </citation>
    <scope>NUCLEOTIDE SEQUENCE [LARGE SCALE GENOMIC DNA]</scope>
    <source>
        <strain evidence="2 3">ATCC 51366</strain>
    </source>
</reference>
<feature type="transmembrane region" description="Helical" evidence="1">
    <location>
        <begin position="167"/>
        <end position="186"/>
    </location>
</feature>
<dbReference type="HOGENOM" id="CLU_111451_0_0_9"/>
<sequence length="200" mass="23249">MIKIKFFIDPVSQLEPWLNKISNEGYRLVSVKRFIYKFEKTNKKYSYTTQFVGTKPWNEIKDYVRMLEENGSNTFFAPLNQGNVSFGKVRLRPFAESSAKIATGFTNFNREILIAENVGQNQPLLTDPFDIANEYKHLRNTYLNGLILLLCMLVFSIYMLVHNGGNILGYSLLGILSAVTVWVLFLTSRAHLNYRRYFNY</sequence>
<evidence type="ECO:0008006" key="4">
    <source>
        <dbReference type="Google" id="ProtNLM"/>
    </source>
</evidence>
<proteinExistence type="predicted"/>
<dbReference type="Pfam" id="PF11193">
    <property type="entry name" value="DUF2812"/>
    <property type="match status" value="1"/>
</dbReference>
<dbReference type="AlphaFoldDB" id="H3NR05"/>
<evidence type="ECO:0000313" key="2">
    <source>
        <dbReference type="EMBL" id="EHR31953.1"/>
    </source>
</evidence>
<dbReference type="OrthoDB" id="8757095at2"/>
<dbReference type="STRING" id="883114.HMPREF9709_01766"/>
<dbReference type="EMBL" id="AGEI01000032">
    <property type="protein sequence ID" value="EHR31953.1"/>
    <property type="molecule type" value="Genomic_DNA"/>
</dbReference>
<dbReference type="eggNOG" id="ENOG502ZAIC">
    <property type="taxonomic scope" value="Bacteria"/>
</dbReference>
<name>H3NR05_9FIRM</name>
<keyword evidence="1" id="KW-1133">Transmembrane helix</keyword>